<dbReference type="SUPFAM" id="SSF51338">
    <property type="entry name" value="Composite domain of metallo-dependent hydrolases"/>
    <property type="match status" value="1"/>
</dbReference>
<dbReference type="RefSeq" id="WP_229433797.1">
    <property type="nucleotide sequence ID" value="NZ_JAJHPV010000020.1"/>
</dbReference>
<gene>
    <name evidence="4" type="ORF">LMJ30_17975</name>
</gene>
<reference evidence="4 5" key="1">
    <citation type="submission" date="2021-11" db="EMBL/GenBank/DDBJ databases">
        <authorList>
            <person name="Huq M.A."/>
        </authorList>
    </citation>
    <scope>NUCLEOTIDE SEQUENCE [LARGE SCALE GENOMIC DNA]</scope>
    <source>
        <strain evidence="4 5">MAHUQ-52</strain>
    </source>
</reference>
<dbReference type="Gene3D" id="1.20.58.520">
    <property type="entry name" value="Amidohydrolase"/>
    <property type="match status" value="1"/>
</dbReference>
<dbReference type="InterPro" id="IPR008979">
    <property type="entry name" value="Galactose-bd-like_sf"/>
</dbReference>
<dbReference type="Gene3D" id="2.60.120.430">
    <property type="entry name" value="Galactose-binding lectin"/>
    <property type="match status" value="1"/>
</dbReference>
<sequence>MNLTRLNAVLLGLGLGISAVAVAAPTLVQDVRVFDGSDVHARRSVLIDGGLIVDADFHGPAPRGARLVSGAGRTLLPGLIDSHVHAYRHFDLPLLFGVTTQVDMFTGVQAMQEITRAMAANNNRHQADLFSAGTLVTAPGGHGTQFGMPIPTLARAADAQAFVDARIAEGSHFIKIVLEDGSHAHRVNSLDLATVKAAIDAAHKRGKLAVVHISTLANARAALVAGADGLVHLFNGEHISDQETADFARLARAKGAFVIPTFSVLESAAGVPVRPLAAGSPLAGLLDKEQQVPLQTRYGKKLAPERLRVPAAVTAALHKEGVPVLAGTDAGNPGTQYGISMHRELAALVEAGLTPRAALASATSVPAAAFRLGKRGRIANGYKADLLLVKGDPLADISATQQVEEIWKDGESARALRDQQRLRVAQEAAPSPANRVRLPADGRISLFSAAKLGSPVGTGWGPSHDGMMGGSSTVELALLPDTVEGQPAVSVSATVAPGFPYPWAGVAFLPGAKPMQPADLSAAKLIRFKVRGDGKRYQLSMMSRGVTIPGQVPFTAGAEWSEISVPFSEFAGIDPAAVTMIGFNAGPKPGGYRFDIADVRLLER</sequence>
<dbReference type="Proteomes" id="UP001198701">
    <property type="component" value="Unassembled WGS sequence"/>
</dbReference>
<accession>A0ABS8IWF6</accession>
<feature type="domain" description="Amidohydrolase-related" evidence="2">
    <location>
        <begin position="74"/>
        <end position="410"/>
    </location>
</feature>
<organism evidence="4 5">
    <name type="scientific">Massilia agrisoli</name>
    <dbReference type="NCBI Taxonomy" id="2892444"/>
    <lineage>
        <taxon>Bacteria</taxon>
        <taxon>Pseudomonadati</taxon>
        <taxon>Pseudomonadota</taxon>
        <taxon>Betaproteobacteria</taxon>
        <taxon>Burkholderiales</taxon>
        <taxon>Oxalobacteraceae</taxon>
        <taxon>Telluria group</taxon>
        <taxon>Massilia</taxon>
    </lineage>
</organism>
<feature type="signal peptide" evidence="1">
    <location>
        <begin position="1"/>
        <end position="23"/>
    </location>
</feature>
<dbReference type="Gene3D" id="2.30.40.10">
    <property type="entry name" value="Urease, subunit C, domain 1"/>
    <property type="match status" value="1"/>
</dbReference>
<dbReference type="Gene3D" id="3.30.110.90">
    <property type="entry name" value="Amidohydrolase"/>
    <property type="match status" value="1"/>
</dbReference>
<dbReference type="Pfam" id="PF01979">
    <property type="entry name" value="Amidohydro_1"/>
    <property type="match status" value="1"/>
</dbReference>
<feature type="domain" description="NADH:ubiquinone oxidoreductase intermediate-associated protein 30" evidence="3">
    <location>
        <begin position="459"/>
        <end position="571"/>
    </location>
</feature>
<dbReference type="SUPFAM" id="SSF49785">
    <property type="entry name" value="Galactose-binding domain-like"/>
    <property type="match status" value="1"/>
</dbReference>
<dbReference type="EMBL" id="JAJHPV010000020">
    <property type="protein sequence ID" value="MCC6072825.1"/>
    <property type="molecule type" value="Genomic_DNA"/>
</dbReference>
<evidence type="ECO:0000259" key="2">
    <source>
        <dbReference type="Pfam" id="PF01979"/>
    </source>
</evidence>
<dbReference type="InterPro" id="IPR051781">
    <property type="entry name" value="Metallo-dep_Hydrolase"/>
</dbReference>
<name>A0ABS8IWF6_9BURK</name>
<evidence type="ECO:0000313" key="4">
    <source>
        <dbReference type="EMBL" id="MCC6072825.1"/>
    </source>
</evidence>
<dbReference type="PANTHER" id="PTHR43135:SF3">
    <property type="entry name" value="ALPHA-D-RIBOSE 1-METHYLPHOSPHONATE 5-TRIPHOSPHATE DIPHOSPHATASE"/>
    <property type="match status" value="1"/>
</dbReference>
<dbReference type="Gene3D" id="3.40.50.10910">
    <property type="entry name" value="Amidohydrolase"/>
    <property type="match status" value="1"/>
</dbReference>
<dbReference type="InterPro" id="IPR013857">
    <property type="entry name" value="NADH-UbQ_OxRdtase-assoc_prot30"/>
</dbReference>
<dbReference type="InterPro" id="IPR006680">
    <property type="entry name" value="Amidohydro-rel"/>
</dbReference>
<evidence type="ECO:0000256" key="1">
    <source>
        <dbReference type="SAM" id="SignalP"/>
    </source>
</evidence>
<keyword evidence="5" id="KW-1185">Reference proteome</keyword>
<dbReference type="PANTHER" id="PTHR43135">
    <property type="entry name" value="ALPHA-D-RIBOSE 1-METHYLPHOSPHONATE 5-TRIPHOSPHATE DIPHOSPHATASE"/>
    <property type="match status" value="1"/>
</dbReference>
<feature type="chain" id="PRO_5046116228" evidence="1">
    <location>
        <begin position="24"/>
        <end position="604"/>
    </location>
</feature>
<proteinExistence type="predicted"/>
<evidence type="ECO:0000259" key="3">
    <source>
        <dbReference type="Pfam" id="PF08547"/>
    </source>
</evidence>
<dbReference type="Pfam" id="PF08547">
    <property type="entry name" value="CIA30"/>
    <property type="match status" value="1"/>
</dbReference>
<comment type="caution">
    <text evidence="4">The sequence shown here is derived from an EMBL/GenBank/DDBJ whole genome shotgun (WGS) entry which is preliminary data.</text>
</comment>
<dbReference type="InterPro" id="IPR011059">
    <property type="entry name" value="Metal-dep_hydrolase_composite"/>
</dbReference>
<dbReference type="SUPFAM" id="SSF51556">
    <property type="entry name" value="Metallo-dependent hydrolases"/>
    <property type="match status" value="1"/>
</dbReference>
<evidence type="ECO:0000313" key="5">
    <source>
        <dbReference type="Proteomes" id="UP001198701"/>
    </source>
</evidence>
<dbReference type="InterPro" id="IPR032466">
    <property type="entry name" value="Metal_Hydrolase"/>
</dbReference>
<keyword evidence="1" id="KW-0732">Signal</keyword>
<protein>
    <submittedName>
        <fullName evidence="4">CIA30 family protein</fullName>
    </submittedName>
</protein>